<organism evidence="4 5">
    <name type="scientific">Steinernema glaseri</name>
    <dbReference type="NCBI Taxonomy" id="37863"/>
    <lineage>
        <taxon>Eukaryota</taxon>
        <taxon>Metazoa</taxon>
        <taxon>Ecdysozoa</taxon>
        <taxon>Nematoda</taxon>
        <taxon>Chromadorea</taxon>
        <taxon>Rhabditida</taxon>
        <taxon>Tylenchina</taxon>
        <taxon>Panagrolaimomorpha</taxon>
        <taxon>Strongyloidoidea</taxon>
        <taxon>Steinernematidae</taxon>
        <taxon>Steinernema</taxon>
    </lineage>
</organism>
<protein>
    <submittedName>
        <fullName evidence="5">Peptidase S1 domain-containing protein</fullName>
    </submittedName>
</protein>
<name>A0A1I7ZBT0_9BILA</name>
<feature type="signal peptide" evidence="2">
    <location>
        <begin position="1"/>
        <end position="26"/>
    </location>
</feature>
<dbReference type="Gene3D" id="2.40.10.10">
    <property type="entry name" value="Trypsin-like serine proteases"/>
    <property type="match status" value="1"/>
</dbReference>
<keyword evidence="4" id="KW-1185">Reference proteome</keyword>
<evidence type="ECO:0000256" key="1">
    <source>
        <dbReference type="ARBA" id="ARBA00023157"/>
    </source>
</evidence>
<reference evidence="5" key="1">
    <citation type="submission" date="2016-11" db="UniProtKB">
        <authorList>
            <consortium name="WormBaseParasite"/>
        </authorList>
    </citation>
    <scope>IDENTIFICATION</scope>
</reference>
<dbReference type="PANTHER" id="PTHR24252:SF7">
    <property type="entry name" value="HYALIN"/>
    <property type="match status" value="1"/>
</dbReference>
<feature type="chain" id="PRO_5009313229" evidence="2">
    <location>
        <begin position="27"/>
        <end position="322"/>
    </location>
</feature>
<keyword evidence="1" id="KW-1015">Disulfide bond</keyword>
<dbReference type="WBParaSite" id="L893_g2459.t1">
    <property type="protein sequence ID" value="L893_g2459.t1"/>
    <property type="gene ID" value="L893_g2459"/>
</dbReference>
<dbReference type="Pfam" id="PF00089">
    <property type="entry name" value="Trypsin"/>
    <property type="match status" value="1"/>
</dbReference>
<evidence type="ECO:0000256" key="2">
    <source>
        <dbReference type="SAM" id="SignalP"/>
    </source>
</evidence>
<evidence type="ECO:0000313" key="4">
    <source>
        <dbReference type="Proteomes" id="UP000095287"/>
    </source>
</evidence>
<dbReference type="Proteomes" id="UP000095287">
    <property type="component" value="Unplaced"/>
</dbReference>
<dbReference type="PROSITE" id="PS00134">
    <property type="entry name" value="TRYPSIN_HIS"/>
    <property type="match status" value="1"/>
</dbReference>
<dbReference type="GO" id="GO:0006508">
    <property type="term" value="P:proteolysis"/>
    <property type="evidence" value="ECO:0007669"/>
    <property type="project" value="InterPro"/>
</dbReference>
<dbReference type="InterPro" id="IPR018114">
    <property type="entry name" value="TRYPSIN_HIS"/>
</dbReference>
<dbReference type="PROSITE" id="PS50240">
    <property type="entry name" value="TRYPSIN_DOM"/>
    <property type="match status" value="1"/>
</dbReference>
<dbReference type="PRINTS" id="PR00722">
    <property type="entry name" value="CHYMOTRYPSIN"/>
</dbReference>
<dbReference type="InterPro" id="IPR001254">
    <property type="entry name" value="Trypsin_dom"/>
</dbReference>
<dbReference type="SUPFAM" id="SSF50494">
    <property type="entry name" value="Trypsin-like serine proteases"/>
    <property type="match status" value="1"/>
</dbReference>
<dbReference type="InterPro" id="IPR001314">
    <property type="entry name" value="Peptidase_S1A"/>
</dbReference>
<dbReference type="AlphaFoldDB" id="A0A1I7ZBT0"/>
<proteinExistence type="predicted"/>
<dbReference type="GO" id="GO:0004252">
    <property type="term" value="F:serine-type endopeptidase activity"/>
    <property type="evidence" value="ECO:0007669"/>
    <property type="project" value="InterPro"/>
</dbReference>
<feature type="domain" description="Peptidase S1" evidence="3">
    <location>
        <begin position="50"/>
        <end position="299"/>
    </location>
</feature>
<dbReference type="CDD" id="cd00190">
    <property type="entry name" value="Tryp_SPc"/>
    <property type="match status" value="1"/>
</dbReference>
<evidence type="ECO:0000313" key="5">
    <source>
        <dbReference type="WBParaSite" id="L893_g2459.t1"/>
    </source>
</evidence>
<accession>A0A1I7ZBT0</accession>
<dbReference type="SMART" id="SM00020">
    <property type="entry name" value="Tryp_SPc"/>
    <property type="match status" value="1"/>
</dbReference>
<dbReference type="InterPro" id="IPR043504">
    <property type="entry name" value="Peptidase_S1_PA_chymotrypsin"/>
</dbReference>
<evidence type="ECO:0000259" key="3">
    <source>
        <dbReference type="PROSITE" id="PS50240"/>
    </source>
</evidence>
<dbReference type="InterPro" id="IPR009003">
    <property type="entry name" value="Peptidase_S1_PA"/>
</dbReference>
<dbReference type="PANTHER" id="PTHR24252">
    <property type="entry name" value="ACROSIN-RELATED"/>
    <property type="match status" value="1"/>
</dbReference>
<sequence length="322" mass="34985">MYLQYGVIMLMFQCLLLPFVLLTVQSMPLADLLQKHDLLQQHRVPTSDLVFGGSHAKLGDFPSQVFLRITDSSGRTSRCGGSLISPTHVLTAGHCLEGDVYSIEAILGAVNIDSPGAVREYARTYKLHPNFFINDTSINSDIAILELFSSIDLTNANIQLAKFVKDDEELLKSIKAVVSGFGTYKREGNDTVSSDDLLYAEVDLFSFDFCRNALFTRGYGVTILNPLDHMLCAGAKGFGVGPGDSGGPLRVRHNGQLYQVGLVSFGDDEGDIAELHQDESPSFFTRLSSYCDFIENTTNGAAKCGGLNDMDETAIAAVTVNS</sequence>
<keyword evidence="2" id="KW-0732">Signal</keyword>